<feature type="compositionally biased region" description="Basic and acidic residues" evidence="1">
    <location>
        <begin position="1"/>
        <end position="11"/>
    </location>
</feature>
<dbReference type="OrthoDB" id="2320933at2759"/>
<evidence type="ECO:0000313" key="4">
    <source>
        <dbReference type="EMBL" id="EAW79512.1"/>
    </source>
</evidence>
<organism evidence="3">
    <name type="scientific">Homo sapiens</name>
    <name type="common">Human</name>
    <dbReference type="NCBI Taxonomy" id="9606"/>
    <lineage>
        <taxon>Eukaryota</taxon>
        <taxon>Metazoa</taxon>
        <taxon>Chordata</taxon>
        <taxon>Craniata</taxon>
        <taxon>Vertebrata</taxon>
        <taxon>Euteleostomi</taxon>
        <taxon>Mammalia</taxon>
        <taxon>Eutheria</taxon>
        <taxon>Euarchontoglires</taxon>
        <taxon>Primates</taxon>
        <taxon>Haplorrhini</taxon>
        <taxon>Catarrhini</taxon>
        <taxon>Hominidae</taxon>
        <taxon>Homo</taxon>
    </lineage>
</organism>
<gene>
    <name evidence="4" type="primary">POLQ</name>
    <name evidence="4" type="ORF">hCG_2022564</name>
</gene>
<reference evidence="3" key="1">
    <citation type="submission" date="1998-09" db="EMBL/GenBank/DDBJ databases">
        <title>Functional prediction of the coding sequences of 50 new genes deduced by analysis of cDNA clones from human fetal liver.</title>
        <authorList>
            <person name="Yu Y."/>
            <person name="Zhang C."/>
            <person name="Luo L."/>
            <person name="Ouyang S."/>
            <person name="Zhang S."/>
            <person name="Li W."/>
            <person name="Wu J."/>
            <person name="Zhou S."/>
            <person name="Liu M."/>
            <person name="He F."/>
        </authorList>
    </citation>
    <scope>NUCLEOTIDE SEQUENCE</scope>
    <source>
        <tissue evidence="3">Liver</tissue>
    </source>
</reference>
<dbReference type="EMBL" id="AF090919">
    <property type="protein sequence ID" value="AAF24036.1"/>
    <property type="molecule type" value="mRNA"/>
</dbReference>
<reference evidence="4" key="3">
    <citation type="submission" date="2005-09" db="EMBL/GenBank/DDBJ databases">
        <authorList>
            <person name="Mural R.J."/>
            <person name="Istrail S."/>
            <person name="Sutton G."/>
            <person name="Florea L."/>
            <person name="Halpern A.L."/>
            <person name="Mobarry C.M."/>
            <person name="Lippert R."/>
            <person name="Walenz B."/>
            <person name="Shatkay H."/>
            <person name="Dew I."/>
            <person name="Miller J.R."/>
            <person name="Flanigan M.J."/>
            <person name="Edwards N.J."/>
            <person name="Bolanos R."/>
            <person name="Fasulo D."/>
            <person name="Halldorsson B.V."/>
            <person name="Hannenhalli S."/>
            <person name="Turner R."/>
            <person name="Yooseph S."/>
            <person name="Lu F."/>
            <person name="Nusskern D.R."/>
            <person name="Shue B.C."/>
            <person name="Zheng X.H."/>
            <person name="Zhong F."/>
            <person name="Delcher A.L."/>
            <person name="Huson D.H."/>
            <person name="Kravitz S.A."/>
            <person name="Mouchard L."/>
            <person name="Reinert K."/>
            <person name="Remington K.A."/>
            <person name="Clark A.G."/>
            <person name="Waterman M.S."/>
            <person name="Eichler E.E."/>
            <person name="Adams M.D."/>
            <person name="Hunkapiller M.W."/>
            <person name="Myers E.W."/>
            <person name="Venter J.C."/>
        </authorList>
    </citation>
    <scope>NUCLEOTIDE SEQUENCE</scope>
</reference>
<evidence type="ECO:0000259" key="2">
    <source>
        <dbReference type="Pfam" id="PF20470"/>
    </source>
</evidence>
<dbReference type="Pfam" id="PF20470">
    <property type="entry name" value="HTH_61"/>
    <property type="match status" value="1"/>
</dbReference>
<dbReference type="InterPro" id="IPR046931">
    <property type="entry name" value="HTH_61"/>
</dbReference>
<dbReference type="EMBL" id="CH471052">
    <property type="protein sequence ID" value="EAW79512.1"/>
    <property type="molecule type" value="Genomic_DNA"/>
</dbReference>
<sequence>MVSISRPRDPPASDSQSAGITGMSHRARWLACFLKKLQKFPNIFFQIIVGGVASTSQDMHTYAACTFLAASMKEGKQGIQRNQESVQLGAIEACVMWLLENEFIQSTEASDGTEGKCDFSVAIYSLFLL</sequence>
<protein>
    <submittedName>
        <fullName evidence="3">PRO0327</fullName>
    </submittedName>
    <submittedName>
        <fullName evidence="4">Polymerase (DNA directed), theta, isoform CRA_c</fullName>
    </submittedName>
</protein>
<dbReference type="IntAct" id="Q9UI68">
    <property type="interactions" value="1"/>
</dbReference>
<dbReference type="AlphaFoldDB" id="Q9UI68"/>
<reference evidence="4" key="2">
    <citation type="journal article" date="2001" name="Science">
        <title>The sequence of the human genome.</title>
        <authorList>
            <person name="Venter J.C."/>
            <person name="Adams M.D."/>
            <person name="Myers E.W."/>
            <person name="Li P.W."/>
            <person name="Mural R.J."/>
            <person name="Sutton G.G."/>
            <person name="Smith H.O."/>
            <person name="Yandell M."/>
            <person name="Evans C.A."/>
            <person name="Holt R.A."/>
            <person name="Gocayne J.D."/>
            <person name="Amanatides P."/>
            <person name="Ballew R.M."/>
            <person name="Huson D.H."/>
            <person name="Wortman J.R."/>
            <person name="Zhang Q."/>
            <person name="Kodira C.D."/>
            <person name="Zheng X.H."/>
            <person name="Chen L."/>
            <person name="Skupski M."/>
            <person name="Subramanian G."/>
            <person name="Thomas P.D."/>
            <person name="Zhang J."/>
            <person name="Gabor Miklos G.L."/>
            <person name="Nelson C."/>
            <person name="Broder S."/>
            <person name="Clark A.G."/>
            <person name="Nadeau J."/>
            <person name="McKusick V.A."/>
            <person name="Zinder N."/>
            <person name="Levine A.J."/>
            <person name="Roberts R.J."/>
            <person name="Simon M."/>
            <person name="Slayman C."/>
            <person name="Hunkapiller M."/>
            <person name="Bolanos R."/>
            <person name="Delcher A."/>
            <person name="Dew I."/>
            <person name="Fasulo D."/>
            <person name="Flanigan M."/>
            <person name="Florea L."/>
            <person name="Halpern A."/>
            <person name="Hannenhalli S."/>
            <person name="Kravitz S."/>
            <person name="Levy S."/>
            <person name="Mobarry C."/>
            <person name="Reinert K."/>
            <person name="Remington K."/>
            <person name="Abu-Threideh J."/>
            <person name="Beasley E."/>
            <person name="Biddick K."/>
            <person name="Bonazzi V."/>
            <person name="Brandon R."/>
            <person name="Cargill M."/>
            <person name="Chandramouliswaran I."/>
            <person name="Charlab R."/>
            <person name="Chaturvedi K."/>
            <person name="Deng Z."/>
            <person name="Di Francesco V."/>
            <person name="Dunn P."/>
            <person name="Eilbeck K."/>
            <person name="Evangelista C."/>
            <person name="Gabrielian A.E."/>
            <person name="Gan W."/>
            <person name="Ge W."/>
            <person name="Gong F."/>
            <person name="Gu Z."/>
            <person name="Guan P."/>
            <person name="Heiman T.J."/>
            <person name="Higgins M.E."/>
            <person name="Ji R.R."/>
            <person name="Ke Z."/>
            <person name="Ketchum K.A."/>
            <person name="Lai Z."/>
            <person name="Lei Y."/>
            <person name="Li Z."/>
            <person name="Li J."/>
            <person name="Liang Y."/>
            <person name="Lin X."/>
            <person name="Lu F."/>
            <person name="Merkulov G.V."/>
            <person name="Milshina N."/>
            <person name="Moore H.M."/>
            <person name="Naik A.K."/>
            <person name="Narayan V.A."/>
            <person name="Neelam B."/>
            <person name="Nusskern D."/>
            <person name="Rusch D.B."/>
            <person name="Salzberg S."/>
            <person name="Shao W."/>
            <person name="Shue B."/>
            <person name="Sun J."/>
            <person name="Wang Z."/>
            <person name="Wang A."/>
            <person name="Wang X."/>
            <person name="Wang J."/>
            <person name="Wei M."/>
            <person name="Wides R."/>
            <person name="Xiao C."/>
            <person name="Yan C."/>
            <person name="Yao A."/>
            <person name="Ye J."/>
            <person name="Zhan M."/>
            <person name="Zhang W."/>
            <person name="Zhang H."/>
            <person name="Zhao Q."/>
            <person name="Zheng L."/>
            <person name="Zhong F."/>
            <person name="Zhong W."/>
            <person name="Zhu S."/>
            <person name="Zhao S."/>
            <person name="Gilbert D."/>
            <person name="Baumhueter S."/>
            <person name="Spier G."/>
            <person name="Carter C."/>
            <person name="Cravchik A."/>
            <person name="Woodage T."/>
            <person name="Ali F."/>
            <person name="An H."/>
            <person name="Awe A."/>
            <person name="Baldwin D."/>
            <person name="Baden H."/>
            <person name="Barnstead M."/>
            <person name="Barrow I."/>
            <person name="Beeson K."/>
            <person name="Busam D."/>
            <person name="Carver A."/>
            <person name="Center A."/>
            <person name="Cheng M.L."/>
            <person name="Curry L."/>
            <person name="Danaher S."/>
            <person name="Davenport L."/>
            <person name="Desilets R."/>
            <person name="Dietz S."/>
            <person name="Dodson K."/>
            <person name="Doup L."/>
            <person name="Ferriera S."/>
            <person name="Garg N."/>
            <person name="Gluecksmann A."/>
            <person name="Hart B."/>
            <person name="Haynes J."/>
            <person name="Haynes C."/>
            <person name="Heiner C."/>
            <person name="Hladun S."/>
            <person name="Hostin D."/>
            <person name="Houck J."/>
            <person name="Howland T."/>
            <person name="Ibegwam C."/>
            <person name="Johnson J."/>
            <person name="Kalush F."/>
            <person name="Kline L."/>
            <person name="Koduru S."/>
            <person name="Love A."/>
            <person name="Mann F."/>
            <person name="May D."/>
            <person name="McCawley S."/>
            <person name="McIntosh T."/>
            <person name="McMullen I."/>
            <person name="Moy M."/>
            <person name="Moy L."/>
            <person name="Murphy B."/>
            <person name="Nelson K."/>
            <person name="Pfannkoch C."/>
            <person name="Pratts E."/>
            <person name="Puri V."/>
            <person name="Qureshi H."/>
            <person name="Reardon M."/>
            <person name="Rodriguez R."/>
            <person name="Rogers Y.H."/>
            <person name="Romblad D."/>
            <person name="Ruhfel B."/>
            <person name="Scott R."/>
            <person name="Sitter C."/>
            <person name="Smallwood M."/>
            <person name="Stewart E."/>
            <person name="Strong R."/>
            <person name="Suh E."/>
            <person name="Thomas R."/>
            <person name="Tint N.N."/>
            <person name="Tse S."/>
            <person name="Vech C."/>
            <person name="Wang G."/>
            <person name="Wetter J."/>
            <person name="Williams S."/>
            <person name="Williams M."/>
            <person name="Windsor S."/>
            <person name="Winn-Deen E."/>
            <person name="Wolfe K."/>
            <person name="Zaveri J."/>
            <person name="Zaveri K."/>
            <person name="Abril J.F."/>
            <person name="Guigo R."/>
            <person name="Campbell M.J."/>
            <person name="Sjolander K.V."/>
            <person name="Karlak B."/>
            <person name="Kejariwal A."/>
            <person name="Mi H."/>
            <person name="Lazareva B."/>
            <person name="Hatton T."/>
            <person name="Narechania A."/>
            <person name="Diemer K."/>
            <person name="Muruganujan A."/>
            <person name="Guo N."/>
            <person name="Sato S."/>
            <person name="Bafna V."/>
            <person name="Istrail S."/>
            <person name="Lippert R."/>
            <person name="Schwartz R."/>
            <person name="Walenz B."/>
            <person name="Yooseph S."/>
            <person name="Allen D."/>
            <person name="Basu A."/>
            <person name="Baxendale J."/>
            <person name="Blick L."/>
            <person name="Caminha M."/>
            <person name="Carnes-Stine J."/>
            <person name="Caulk P."/>
            <person name="Chiang Y.H."/>
            <person name="Coyne M."/>
            <person name="Dahlke C."/>
            <person name="Mays A."/>
            <person name="Dombroski M."/>
            <person name="Donnelly M."/>
            <person name="Ely D."/>
            <person name="Esparham S."/>
            <person name="Fosler C."/>
            <person name="Gire H."/>
            <person name="Glanowski S."/>
            <person name="Glasser K."/>
            <person name="Glodek A."/>
            <person name="Gorokhov M."/>
            <person name="Graham K."/>
            <person name="Gropman B."/>
            <person name="Harris M."/>
            <person name="Heil J."/>
            <person name="Henderson S."/>
            <person name="Hoover J."/>
            <person name="Jennings D."/>
            <person name="Jordan C."/>
            <person name="Jordan J."/>
            <person name="Kasha J."/>
            <person name="Kagan L."/>
            <person name="Kraft C."/>
            <person name="Levitsky A."/>
            <person name="Lewis M."/>
            <person name="Liu X."/>
            <person name="Lopez J."/>
            <person name="Ma D."/>
            <person name="Majoros W."/>
            <person name="McDaniel J."/>
            <person name="Murphy S."/>
            <person name="Newman M."/>
            <person name="Nguyen T."/>
            <person name="Nguyen N."/>
            <person name="Nodell M."/>
            <person name="Pan S."/>
            <person name="Peck J."/>
            <person name="Peterson M."/>
            <person name="Rowe W."/>
            <person name="Sanders R."/>
            <person name="Scott J."/>
            <person name="Simpson M."/>
            <person name="Smith T."/>
            <person name="Sprague A."/>
            <person name="Stockwell T."/>
            <person name="Turner R."/>
            <person name="Venter E."/>
            <person name="Wang M."/>
            <person name="Wen M."/>
            <person name="Wu D."/>
            <person name="Wu M."/>
            <person name="Xia A."/>
            <person name="Zandieh A."/>
            <person name="Zhu X."/>
        </authorList>
    </citation>
    <scope>NUCLEOTIDE SEQUENCE</scope>
</reference>
<feature type="domain" description="DNA polymerase theta-like helix-turn-helix" evidence="2">
    <location>
        <begin position="32"/>
        <end position="105"/>
    </location>
</feature>
<evidence type="ECO:0000256" key="1">
    <source>
        <dbReference type="SAM" id="MobiDB-lite"/>
    </source>
</evidence>
<dbReference type="ChiTaRS" id="POLQ">
    <property type="organism name" value="human"/>
</dbReference>
<name>Q9UI68_HUMAN</name>
<feature type="region of interest" description="Disordered" evidence="1">
    <location>
        <begin position="1"/>
        <end position="20"/>
    </location>
</feature>
<evidence type="ECO:0000313" key="3">
    <source>
        <dbReference type="EMBL" id="AAF24036.1"/>
    </source>
</evidence>
<accession>Q9UI68</accession>
<proteinExistence type="evidence at transcript level"/>